<protein>
    <submittedName>
        <fullName evidence="6">Two component transcriptional regulator, LuxR family</fullName>
    </submittedName>
</protein>
<dbReference type="GO" id="GO:0003677">
    <property type="term" value="F:DNA binding"/>
    <property type="evidence" value="ECO:0007669"/>
    <property type="project" value="UniProtKB-KW"/>
</dbReference>
<evidence type="ECO:0000256" key="1">
    <source>
        <dbReference type="ARBA" id="ARBA00022553"/>
    </source>
</evidence>
<gene>
    <name evidence="6" type="ordered locus">Oter_2926</name>
</gene>
<feature type="domain" description="HTH luxR-type" evidence="4">
    <location>
        <begin position="153"/>
        <end position="218"/>
    </location>
</feature>
<dbReference type="SUPFAM" id="SSF52172">
    <property type="entry name" value="CheY-like"/>
    <property type="match status" value="1"/>
</dbReference>
<dbReference type="InterPro" id="IPR011006">
    <property type="entry name" value="CheY-like_superfamily"/>
</dbReference>
<sequence>MPGTDFTAPQVTRPESGATIRVLVVDDHPPMRVGLVALIRSQPGMDVVAEASDGEEAIEIYDDLQPDVVLMDLRMPGMGGVEAILAIRKKAPEARVIVLSTYDWDEDIHRALQSGAKSYLLKDMPIEEIASTVRAVYAGDTSLPRSVAERLTERAQREQLTERERDVLESLIKGRSNKEIASSLCISEDTVKSHLKTLFAKLRVRDRTGAAIEAIRHGIVHLK</sequence>
<dbReference type="InterPro" id="IPR039420">
    <property type="entry name" value="WalR-like"/>
</dbReference>
<dbReference type="HOGENOM" id="CLU_000445_90_0_0"/>
<keyword evidence="7" id="KW-1185">Reference proteome</keyword>
<dbReference type="PROSITE" id="PS50043">
    <property type="entry name" value="HTH_LUXR_2"/>
    <property type="match status" value="1"/>
</dbReference>
<evidence type="ECO:0000259" key="5">
    <source>
        <dbReference type="PROSITE" id="PS50110"/>
    </source>
</evidence>
<dbReference type="SMART" id="SM00448">
    <property type="entry name" value="REC"/>
    <property type="match status" value="1"/>
</dbReference>
<dbReference type="PRINTS" id="PR00038">
    <property type="entry name" value="HTHLUXR"/>
</dbReference>
<evidence type="ECO:0000259" key="4">
    <source>
        <dbReference type="PROSITE" id="PS50043"/>
    </source>
</evidence>
<dbReference type="CDD" id="cd06170">
    <property type="entry name" value="LuxR_C_like"/>
    <property type="match status" value="1"/>
</dbReference>
<evidence type="ECO:0000256" key="3">
    <source>
        <dbReference type="PROSITE-ProRule" id="PRU00169"/>
    </source>
</evidence>
<organism evidence="6 7">
    <name type="scientific">Opitutus terrae (strain DSM 11246 / JCM 15787 / PB90-1)</name>
    <dbReference type="NCBI Taxonomy" id="452637"/>
    <lineage>
        <taxon>Bacteria</taxon>
        <taxon>Pseudomonadati</taxon>
        <taxon>Verrucomicrobiota</taxon>
        <taxon>Opitutia</taxon>
        <taxon>Opitutales</taxon>
        <taxon>Opitutaceae</taxon>
        <taxon>Opitutus</taxon>
    </lineage>
</organism>
<dbReference type="Gene3D" id="3.40.50.2300">
    <property type="match status" value="1"/>
</dbReference>
<reference evidence="6 7" key="1">
    <citation type="journal article" date="2011" name="J. Bacteriol.">
        <title>Genome sequence of the verrucomicrobium Opitutus terrae PB90-1, an abundant inhabitant of rice paddy soil ecosystems.</title>
        <authorList>
            <person name="van Passel M.W."/>
            <person name="Kant R."/>
            <person name="Palva A."/>
            <person name="Copeland A."/>
            <person name="Lucas S."/>
            <person name="Lapidus A."/>
            <person name="Glavina del Rio T."/>
            <person name="Pitluck S."/>
            <person name="Goltsman E."/>
            <person name="Clum A."/>
            <person name="Sun H."/>
            <person name="Schmutz J."/>
            <person name="Larimer F.W."/>
            <person name="Land M.L."/>
            <person name="Hauser L."/>
            <person name="Kyrpides N."/>
            <person name="Mikhailova N."/>
            <person name="Richardson P.P."/>
            <person name="Janssen P.H."/>
            <person name="de Vos W.M."/>
            <person name="Smidt H."/>
        </authorList>
    </citation>
    <scope>NUCLEOTIDE SEQUENCE [LARGE SCALE GENOMIC DNA]</scope>
    <source>
        <strain evidence="7">DSM 11246 / JCM 15787 / PB90-1</strain>
    </source>
</reference>
<dbReference type="Pfam" id="PF00196">
    <property type="entry name" value="GerE"/>
    <property type="match status" value="1"/>
</dbReference>
<dbReference type="eggNOG" id="COG2197">
    <property type="taxonomic scope" value="Bacteria"/>
</dbReference>
<dbReference type="PANTHER" id="PTHR43214">
    <property type="entry name" value="TWO-COMPONENT RESPONSE REGULATOR"/>
    <property type="match status" value="1"/>
</dbReference>
<dbReference type="Pfam" id="PF00072">
    <property type="entry name" value="Response_reg"/>
    <property type="match status" value="1"/>
</dbReference>
<dbReference type="PANTHER" id="PTHR43214:SF43">
    <property type="entry name" value="TWO-COMPONENT RESPONSE REGULATOR"/>
    <property type="match status" value="1"/>
</dbReference>
<feature type="domain" description="Response regulatory" evidence="5">
    <location>
        <begin position="21"/>
        <end position="137"/>
    </location>
</feature>
<dbReference type="SMART" id="SM00421">
    <property type="entry name" value="HTH_LUXR"/>
    <property type="match status" value="1"/>
</dbReference>
<dbReference type="OrthoDB" id="9796655at2"/>
<dbReference type="InterPro" id="IPR058245">
    <property type="entry name" value="NreC/VraR/RcsB-like_REC"/>
</dbReference>
<dbReference type="GO" id="GO:0000160">
    <property type="term" value="P:phosphorelay signal transduction system"/>
    <property type="evidence" value="ECO:0007669"/>
    <property type="project" value="InterPro"/>
</dbReference>
<accession>B1ZY58</accession>
<dbReference type="SUPFAM" id="SSF46894">
    <property type="entry name" value="C-terminal effector domain of the bipartite response regulators"/>
    <property type="match status" value="1"/>
</dbReference>
<keyword evidence="1 3" id="KW-0597">Phosphoprotein</keyword>
<evidence type="ECO:0000313" key="7">
    <source>
        <dbReference type="Proteomes" id="UP000007013"/>
    </source>
</evidence>
<dbReference type="InterPro" id="IPR016032">
    <property type="entry name" value="Sig_transdc_resp-reg_C-effctor"/>
</dbReference>
<dbReference type="CDD" id="cd17535">
    <property type="entry name" value="REC_NarL-like"/>
    <property type="match status" value="1"/>
</dbReference>
<evidence type="ECO:0000313" key="6">
    <source>
        <dbReference type="EMBL" id="ACB76207.1"/>
    </source>
</evidence>
<evidence type="ECO:0000256" key="2">
    <source>
        <dbReference type="ARBA" id="ARBA00023125"/>
    </source>
</evidence>
<dbReference type="InterPro" id="IPR001789">
    <property type="entry name" value="Sig_transdc_resp-reg_receiver"/>
</dbReference>
<proteinExistence type="predicted"/>
<dbReference type="RefSeq" id="WP_012375742.1">
    <property type="nucleotide sequence ID" value="NC_010571.1"/>
</dbReference>
<feature type="modified residue" description="4-aspartylphosphate" evidence="3">
    <location>
        <position position="72"/>
    </location>
</feature>
<dbReference type="STRING" id="452637.Oter_2926"/>
<dbReference type="PROSITE" id="PS50110">
    <property type="entry name" value="RESPONSE_REGULATORY"/>
    <property type="match status" value="1"/>
</dbReference>
<dbReference type="EMBL" id="CP001032">
    <property type="protein sequence ID" value="ACB76207.1"/>
    <property type="molecule type" value="Genomic_DNA"/>
</dbReference>
<dbReference type="KEGG" id="ote:Oter_2926"/>
<dbReference type="InterPro" id="IPR000792">
    <property type="entry name" value="Tscrpt_reg_LuxR_C"/>
</dbReference>
<keyword evidence="2" id="KW-0238">DNA-binding</keyword>
<dbReference type="AlphaFoldDB" id="B1ZY58"/>
<dbReference type="GO" id="GO:0006355">
    <property type="term" value="P:regulation of DNA-templated transcription"/>
    <property type="evidence" value="ECO:0007669"/>
    <property type="project" value="InterPro"/>
</dbReference>
<dbReference type="Proteomes" id="UP000007013">
    <property type="component" value="Chromosome"/>
</dbReference>
<name>B1ZY58_OPITP</name>